<protein>
    <submittedName>
        <fullName evidence="8">Membrane protein</fullName>
    </submittedName>
</protein>
<evidence type="ECO:0000256" key="2">
    <source>
        <dbReference type="ARBA" id="ARBA00022448"/>
    </source>
</evidence>
<sequence length="438" mass="47934">MDLMQWVALAVFVVTILVVISNVVDNAVAAMVGASLMIWIGVMSEIDAFQYVDWNVMAILVSIWVIAGYFGKTGVPSWLALQALRLSGGRPGLLVMLLSVLAGVISMFVDNVVTILMMAPVALPLARALKIPITPLILMIGFSANFMGTALLLGDLPPQMLHSVSGAEFGDFIWQFGRPSSFPILMVTFAITLGAMYAYGFRAIGRRVTSAGDVGIEARIPDPLFATLVVGWFLLTVLAMAFREVLQMKLGFIALTGAVTLVLLLELLGKRVKAPTFEEIIQDLDWRAIFFYIALFALVGGLEKMKILELLAHGLTPIFQANLALGATLLYWVTVPIVGMVEHDAYILTFLYTIRDLKSAGVESWPLWWMLVWAGTLGSNLTIAGAPALFVALGICEREEQRKVSLREFLSWSVPFTLVAAGVCYAFGMLIWVLPYMK</sequence>
<evidence type="ECO:0000313" key="8">
    <source>
        <dbReference type="EMBL" id="BAV34607.1"/>
    </source>
</evidence>
<dbReference type="GO" id="GO:0016020">
    <property type="term" value="C:membrane"/>
    <property type="evidence" value="ECO:0007669"/>
    <property type="project" value="UniProtKB-SubCell"/>
</dbReference>
<comment type="subcellular location">
    <subcellularLocation>
        <location evidence="1">Membrane</location>
        <topology evidence="1">Multi-pass membrane protein</topology>
    </subcellularLocation>
</comment>
<dbReference type="Proteomes" id="UP000243180">
    <property type="component" value="Chromosome"/>
</dbReference>
<feature type="transmembrane region" description="Helical" evidence="6">
    <location>
        <begin position="131"/>
        <end position="153"/>
    </location>
</feature>
<feature type="transmembrane region" description="Helical" evidence="6">
    <location>
        <begin position="366"/>
        <end position="392"/>
    </location>
</feature>
<feature type="transmembrane region" description="Helical" evidence="6">
    <location>
        <begin position="224"/>
        <end position="242"/>
    </location>
</feature>
<name>A0A1B4XIG7_9GAMM</name>
<feature type="transmembrane region" description="Helical" evidence="6">
    <location>
        <begin position="412"/>
        <end position="434"/>
    </location>
</feature>
<dbReference type="PANTHER" id="PTHR43568:SF1">
    <property type="entry name" value="P PROTEIN"/>
    <property type="match status" value="1"/>
</dbReference>
<evidence type="ECO:0000256" key="1">
    <source>
        <dbReference type="ARBA" id="ARBA00004141"/>
    </source>
</evidence>
<feature type="transmembrane region" description="Helical" evidence="6">
    <location>
        <begin position="248"/>
        <end position="268"/>
    </location>
</feature>
<reference evidence="8 9" key="1">
    <citation type="submission" date="2015-05" db="EMBL/GenBank/DDBJ databases">
        <title>Complete genome sequence of a sulfur-oxidizing gammaproteobacterium strain HA5.</title>
        <authorList>
            <person name="Miura A."/>
            <person name="Kojima H."/>
            <person name="Fukui M."/>
        </authorList>
    </citation>
    <scope>NUCLEOTIDE SEQUENCE [LARGE SCALE GENOMIC DNA]</scope>
    <source>
        <strain evidence="8 9">HA5</strain>
    </source>
</reference>
<dbReference type="PANTHER" id="PTHR43568">
    <property type="entry name" value="P PROTEIN"/>
    <property type="match status" value="1"/>
</dbReference>
<evidence type="ECO:0000259" key="7">
    <source>
        <dbReference type="Pfam" id="PF03600"/>
    </source>
</evidence>
<dbReference type="Pfam" id="PF03600">
    <property type="entry name" value="CitMHS"/>
    <property type="match status" value="1"/>
</dbReference>
<evidence type="ECO:0000313" key="9">
    <source>
        <dbReference type="Proteomes" id="UP000243180"/>
    </source>
</evidence>
<accession>A0A1B4XIG7</accession>
<dbReference type="KEGG" id="slim:SCL_2324"/>
<feature type="transmembrane region" description="Helical" evidence="6">
    <location>
        <begin position="289"/>
        <end position="308"/>
    </location>
</feature>
<dbReference type="InterPro" id="IPR004680">
    <property type="entry name" value="Cit_transptr-like_dom"/>
</dbReference>
<gene>
    <name evidence="8" type="ORF">SCL_2324</name>
</gene>
<evidence type="ECO:0000256" key="6">
    <source>
        <dbReference type="SAM" id="Phobius"/>
    </source>
</evidence>
<dbReference type="GO" id="GO:0055085">
    <property type="term" value="P:transmembrane transport"/>
    <property type="evidence" value="ECO:0007669"/>
    <property type="project" value="InterPro"/>
</dbReference>
<keyword evidence="2" id="KW-0813">Transport</keyword>
<dbReference type="InterPro" id="IPR051475">
    <property type="entry name" value="Diverse_Ion_Transporter"/>
</dbReference>
<feature type="transmembrane region" description="Helical" evidence="6">
    <location>
        <begin position="328"/>
        <end position="354"/>
    </location>
</feature>
<dbReference type="OrthoDB" id="9809303at2"/>
<feature type="domain" description="Citrate transporter-like" evidence="7">
    <location>
        <begin position="17"/>
        <end position="373"/>
    </location>
</feature>
<organism evidence="8 9">
    <name type="scientific">Sulfuricaulis limicola</name>
    <dbReference type="NCBI Taxonomy" id="1620215"/>
    <lineage>
        <taxon>Bacteria</taxon>
        <taxon>Pseudomonadati</taxon>
        <taxon>Pseudomonadota</taxon>
        <taxon>Gammaproteobacteria</taxon>
        <taxon>Acidiferrobacterales</taxon>
        <taxon>Acidiferrobacteraceae</taxon>
        <taxon>Sulfuricaulis</taxon>
    </lineage>
</organism>
<keyword evidence="4 6" id="KW-1133">Transmembrane helix</keyword>
<dbReference type="AlphaFoldDB" id="A0A1B4XIG7"/>
<evidence type="ECO:0000256" key="3">
    <source>
        <dbReference type="ARBA" id="ARBA00022692"/>
    </source>
</evidence>
<feature type="transmembrane region" description="Helical" evidence="6">
    <location>
        <begin position="182"/>
        <end position="204"/>
    </location>
</feature>
<feature type="transmembrane region" description="Helical" evidence="6">
    <location>
        <begin position="91"/>
        <end position="119"/>
    </location>
</feature>
<evidence type="ECO:0000256" key="5">
    <source>
        <dbReference type="ARBA" id="ARBA00023136"/>
    </source>
</evidence>
<keyword evidence="9" id="KW-1185">Reference proteome</keyword>
<feature type="transmembrane region" description="Helical" evidence="6">
    <location>
        <begin position="6"/>
        <end position="39"/>
    </location>
</feature>
<proteinExistence type="predicted"/>
<feature type="transmembrane region" description="Helical" evidence="6">
    <location>
        <begin position="51"/>
        <end position="71"/>
    </location>
</feature>
<dbReference type="InParanoid" id="A0A1B4XIG7"/>
<dbReference type="RefSeq" id="WP_096361332.1">
    <property type="nucleotide sequence ID" value="NZ_AP014879.1"/>
</dbReference>
<evidence type="ECO:0000256" key="4">
    <source>
        <dbReference type="ARBA" id="ARBA00022989"/>
    </source>
</evidence>
<keyword evidence="3 6" id="KW-0812">Transmembrane</keyword>
<keyword evidence="5 6" id="KW-0472">Membrane</keyword>
<dbReference type="EMBL" id="AP014879">
    <property type="protein sequence ID" value="BAV34607.1"/>
    <property type="molecule type" value="Genomic_DNA"/>
</dbReference>